<keyword evidence="1" id="KW-1133">Transmembrane helix</keyword>
<feature type="transmembrane region" description="Helical" evidence="1">
    <location>
        <begin position="31"/>
        <end position="47"/>
    </location>
</feature>
<dbReference type="Proteomes" id="UP000318349">
    <property type="component" value="Unassembled WGS sequence"/>
</dbReference>
<feature type="transmembrane region" description="Helical" evidence="1">
    <location>
        <begin position="59"/>
        <end position="77"/>
    </location>
</feature>
<proteinExistence type="predicted"/>
<reference evidence="2 3" key="1">
    <citation type="submission" date="2019-07" db="EMBL/GenBank/DDBJ databases">
        <title>The pathways for chlorine oxyanion respiration interact through the shared metabolite chlorate.</title>
        <authorList>
            <person name="Barnum T.P."/>
            <person name="Cheng Y."/>
            <person name="Hill K.A."/>
            <person name="Lucas L.N."/>
            <person name="Carlson H.K."/>
            <person name="Coates J.D."/>
        </authorList>
    </citation>
    <scope>NUCLEOTIDE SEQUENCE [LARGE SCALE GENOMIC DNA]</scope>
    <source>
        <strain evidence="2 3">SFB-1</strain>
    </source>
</reference>
<dbReference type="AlphaFoldDB" id="A0A557RG41"/>
<dbReference type="EMBL" id="VMNI01000010">
    <property type="protein sequence ID" value="TVO76002.1"/>
    <property type="molecule type" value="Genomic_DNA"/>
</dbReference>
<keyword evidence="1" id="KW-0472">Membrane</keyword>
<feature type="transmembrane region" description="Helical" evidence="1">
    <location>
        <begin position="157"/>
        <end position="178"/>
    </location>
</feature>
<sequence>MRLLPVVRALLFAATPVAIYLALGHFEPRQVIPLLLVLAGLRLLTSGKGATATRGGQRWLLVGALLTLAALVAISNSETVLRLYPVIVNLAMLSLFAHSLINPPTVIERIARLQRPDLPPEGVAYTRKVTQLWCAFFIVNGAIAAYTAVLASREAWAWYNGGVAYALMGLLFVGEWLYRRRHVGASR</sequence>
<organism evidence="2 3">
    <name type="scientific">Denitromonas halophila</name>
    <dbReference type="NCBI Taxonomy" id="1629404"/>
    <lineage>
        <taxon>Bacteria</taxon>
        <taxon>Pseudomonadati</taxon>
        <taxon>Pseudomonadota</taxon>
        <taxon>Betaproteobacteria</taxon>
        <taxon>Rhodocyclales</taxon>
        <taxon>Zoogloeaceae</taxon>
        <taxon>Denitromonas</taxon>
    </lineage>
</organism>
<protein>
    <recommendedName>
        <fullName evidence="4">DNA gyrase subunit B</fullName>
    </recommendedName>
</protein>
<keyword evidence="1" id="KW-0812">Transmembrane</keyword>
<accession>A0A557RG41</accession>
<name>A0A557RG41_9RHOO</name>
<comment type="caution">
    <text evidence="2">The sequence shown here is derived from an EMBL/GenBank/DDBJ whole genome shotgun (WGS) entry which is preliminary data.</text>
</comment>
<evidence type="ECO:0000313" key="3">
    <source>
        <dbReference type="Proteomes" id="UP000318349"/>
    </source>
</evidence>
<evidence type="ECO:0000256" key="1">
    <source>
        <dbReference type="SAM" id="Phobius"/>
    </source>
</evidence>
<feature type="transmembrane region" description="Helical" evidence="1">
    <location>
        <begin position="83"/>
        <end position="101"/>
    </location>
</feature>
<gene>
    <name evidence="2" type="ORF">FHP89_11045</name>
</gene>
<evidence type="ECO:0008006" key="4">
    <source>
        <dbReference type="Google" id="ProtNLM"/>
    </source>
</evidence>
<feature type="transmembrane region" description="Helical" evidence="1">
    <location>
        <begin position="132"/>
        <end position="151"/>
    </location>
</feature>
<evidence type="ECO:0000313" key="2">
    <source>
        <dbReference type="EMBL" id="TVO76002.1"/>
    </source>
</evidence>